<dbReference type="RefSeq" id="WP_242164324.1">
    <property type="nucleotide sequence ID" value="NZ_JAJMLW010000002.1"/>
</dbReference>
<dbReference type="PANTHER" id="PTHR22916">
    <property type="entry name" value="GLYCOSYLTRANSFERASE"/>
    <property type="match status" value="1"/>
</dbReference>
<evidence type="ECO:0000259" key="3">
    <source>
        <dbReference type="Pfam" id="PF00535"/>
    </source>
</evidence>
<dbReference type="Pfam" id="PF00535">
    <property type="entry name" value="Glycos_transf_2"/>
    <property type="match status" value="1"/>
</dbReference>
<dbReference type="InterPro" id="IPR001173">
    <property type="entry name" value="Glyco_trans_2-like"/>
</dbReference>
<dbReference type="Proteomes" id="UP001430755">
    <property type="component" value="Unassembled WGS sequence"/>
</dbReference>
<proteinExistence type="predicted"/>
<name>A0ABS9WG44_9ACTN</name>
<dbReference type="PANTHER" id="PTHR22916:SF51">
    <property type="entry name" value="GLYCOSYLTRANSFERASE EPSH-RELATED"/>
    <property type="match status" value="1"/>
</dbReference>
<dbReference type="Gene3D" id="3.90.550.10">
    <property type="entry name" value="Spore Coat Polysaccharide Biosynthesis Protein SpsA, Chain A"/>
    <property type="match status" value="1"/>
</dbReference>
<evidence type="ECO:0000313" key="5">
    <source>
        <dbReference type="Proteomes" id="UP001430755"/>
    </source>
</evidence>
<feature type="domain" description="Glycosyltransferase 2-like" evidence="3">
    <location>
        <begin position="15"/>
        <end position="130"/>
    </location>
</feature>
<evidence type="ECO:0000313" key="4">
    <source>
        <dbReference type="EMBL" id="MCI2241764.1"/>
    </source>
</evidence>
<evidence type="ECO:0000256" key="1">
    <source>
        <dbReference type="ARBA" id="ARBA00022676"/>
    </source>
</evidence>
<keyword evidence="2 4" id="KW-0808">Transferase</keyword>
<reference evidence="4" key="1">
    <citation type="submission" date="2021-11" db="EMBL/GenBank/DDBJ databases">
        <title>A Novel Adlercreutzia Species, isolated from a Allomyrina dichotoma larva feces.</title>
        <authorList>
            <person name="Suh M.K."/>
        </authorList>
    </citation>
    <scope>NUCLEOTIDE SEQUENCE</scope>
    <source>
        <strain evidence="4">JBNU-10</strain>
    </source>
</reference>
<sequence length="364" mass="41806">MGVVQSDDRSSPRVSLLVPVYNVERYLRECLESARTQTLEEIEIICVNDGSTDGSRAILEEFAAADSRFRVIDKENSGYGASMNRGLEVARGEFVGILESDDFLDPDALEMLYRSARDTDAEVAKADFYLHWSQPEPRDERFGWVGPEMAGMVDPRDCLEVFFLKPSIWSALYRRSFLEQNGIRFLETPGASYQDSAFNFKVWACARQAVLVDRAFLHYRQDNESSSVNAPGKVFCVCDEYEEMLRYVEEREFDAGFFLPVLAKMRYDSYLWNFDRLTPALREEFAQRMAEDFRREDEAGVVDFSLFEPWKIPERQAVIDDPSAFCRRRASGGRDSKLTILARCWRAGGPSLVAHVLKSRLSRR</sequence>
<accession>A0ABS9WG44</accession>
<keyword evidence="1 4" id="KW-0328">Glycosyltransferase</keyword>
<comment type="caution">
    <text evidence="4">The sequence shown here is derived from an EMBL/GenBank/DDBJ whole genome shotgun (WGS) entry which is preliminary data.</text>
</comment>
<dbReference type="GO" id="GO:0016757">
    <property type="term" value="F:glycosyltransferase activity"/>
    <property type="evidence" value="ECO:0007669"/>
    <property type="project" value="UniProtKB-KW"/>
</dbReference>
<dbReference type="InterPro" id="IPR029044">
    <property type="entry name" value="Nucleotide-diphossugar_trans"/>
</dbReference>
<organism evidence="4 5">
    <name type="scientific">Adlercreutzia faecimuris</name>
    <dbReference type="NCBI Taxonomy" id="2897341"/>
    <lineage>
        <taxon>Bacteria</taxon>
        <taxon>Bacillati</taxon>
        <taxon>Actinomycetota</taxon>
        <taxon>Coriobacteriia</taxon>
        <taxon>Eggerthellales</taxon>
        <taxon>Eggerthellaceae</taxon>
        <taxon>Adlercreutzia</taxon>
    </lineage>
</organism>
<gene>
    <name evidence="4" type="ORF">LPT13_05265</name>
</gene>
<dbReference type="EMBL" id="JAJMLW010000002">
    <property type="protein sequence ID" value="MCI2241764.1"/>
    <property type="molecule type" value="Genomic_DNA"/>
</dbReference>
<dbReference type="EC" id="2.4.-.-" evidence="4"/>
<protein>
    <submittedName>
        <fullName evidence="4">Glycosyltransferase</fullName>
        <ecNumber evidence="4">2.4.-.-</ecNumber>
    </submittedName>
</protein>
<dbReference type="SUPFAM" id="SSF53448">
    <property type="entry name" value="Nucleotide-diphospho-sugar transferases"/>
    <property type="match status" value="1"/>
</dbReference>
<evidence type="ECO:0000256" key="2">
    <source>
        <dbReference type="ARBA" id="ARBA00022679"/>
    </source>
</evidence>
<keyword evidence="5" id="KW-1185">Reference proteome</keyword>
<dbReference type="CDD" id="cd00761">
    <property type="entry name" value="Glyco_tranf_GTA_type"/>
    <property type="match status" value="1"/>
</dbReference>